<dbReference type="InterPro" id="IPR006073">
    <property type="entry name" value="GTP-bd"/>
</dbReference>
<protein>
    <recommendedName>
        <fullName evidence="1">Ferrous iron transport protein B</fullName>
    </recommendedName>
</protein>
<dbReference type="InterPro" id="IPR005225">
    <property type="entry name" value="Small_GTP-bd"/>
</dbReference>
<dbReference type="InterPro" id="IPR027417">
    <property type="entry name" value="P-loop_NTPase"/>
</dbReference>
<feature type="transmembrane region" description="Helical" evidence="2">
    <location>
        <begin position="354"/>
        <end position="380"/>
    </location>
</feature>
<dbReference type="NCBIfam" id="TIGR00231">
    <property type="entry name" value="small_GTP"/>
    <property type="match status" value="1"/>
</dbReference>
<dbReference type="Pfam" id="PF07670">
    <property type="entry name" value="Gate"/>
    <property type="match status" value="2"/>
</dbReference>
<dbReference type="PROSITE" id="PS51711">
    <property type="entry name" value="G_FEOB"/>
    <property type="match status" value="1"/>
</dbReference>
<evidence type="ECO:0000259" key="3">
    <source>
        <dbReference type="PROSITE" id="PS51711"/>
    </source>
</evidence>
<dbReference type="SUPFAM" id="SSF52540">
    <property type="entry name" value="P-loop containing nucleoside triphosphate hydrolases"/>
    <property type="match status" value="1"/>
</dbReference>
<comment type="caution">
    <text evidence="4">The sequence shown here is derived from an EMBL/GenBank/DDBJ whole genome shotgun (WGS) entry which is preliminary data.</text>
</comment>
<organism evidence="4 5">
    <name type="scientific">Candidatus Litorirhabdus singularis</name>
    <dbReference type="NCBI Taxonomy" id="2518993"/>
    <lineage>
        <taxon>Bacteria</taxon>
        <taxon>Pseudomonadati</taxon>
        <taxon>Pseudomonadota</taxon>
        <taxon>Gammaproteobacteria</taxon>
        <taxon>Cellvibrionales</taxon>
        <taxon>Halieaceae</taxon>
        <taxon>Candidatus Litorirhabdus</taxon>
    </lineage>
</organism>
<dbReference type="InterPro" id="IPR050860">
    <property type="entry name" value="FeoB_GTPase"/>
</dbReference>
<dbReference type="Proteomes" id="UP001143362">
    <property type="component" value="Unassembled WGS sequence"/>
</dbReference>
<dbReference type="InterPro" id="IPR011642">
    <property type="entry name" value="Gate_dom"/>
</dbReference>
<feature type="transmembrane region" description="Helical" evidence="2">
    <location>
        <begin position="215"/>
        <end position="234"/>
    </location>
</feature>
<gene>
    <name evidence="4" type="ORF">EYC98_01555</name>
</gene>
<feature type="transmembrane region" description="Helical" evidence="2">
    <location>
        <begin position="275"/>
        <end position="300"/>
    </location>
</feature>
<dbReference type="InterPro" id="IPR030389">
    <property type="entry name" value="G_FEOB_dom"/>
</dbReference>
<sequence length="612" mass="66044">MSRIILVGSPNSGKSLLFNRLTGLSQKVANFPGITVDVGSGKLQEIPDTTLVDFPGTYSLQPISGEEEVAVEHFRRALDDADVTQVLCLIDATRMEKSLYFTLQVIRECERHGKQVVVLANMMDVLTRHKIEVDLAGLSHAIHAPIIPISARKGTGIDNLLKHLRHNIDNPKGGIDAGLAETPDELLRGNAHQLATRFGPRGDILIKSQARLDSFFLHSTLGGFAFFGIMYLLFQSIFTWSAPAMDAVETGLAALSDVIVPAISNQTASDFTADALFSGIGAFLVFVPQIFVLTFIIGLLEDSGYMARAALICHRPLKVFGLTGKSFIPMLSGVACAIPAIYAARSIDSPKKRLLTYMAIPLMPCSARLPVYTLLIAAFIPQTTALGGLVGLQGLAMFLIYFFGMACALLVTGLVSRNSPDQYNDLPFVLEMPPYRVPGLKPLLRNSWNRSKHFVTKAGKIIFAVTVVIWVLGYFPNHGADLSASWLGSIGHVVEPIFAPLGLDWRYGVAVLTSFLAREVFVGTLGTMFGIEGADENMVPLVEQIQASGLSVGSGLALLVFFAIALMCVSTMAILGKESRSNTLALKMFAAYGIAAYILAVGVYNLALLFGI</sequence>
<dbReference type="PANTHER" id="PTHR43185:SF1">
    <property type="entry name" value="FE(2+) TRANSPORTER FEOB"/>
    <property type="match status" value="1"/>
</dbReference>
<feature type="transmembrane region" description="Helical" evidence="2">
    <location>
        <begin position="454"/>
        <end position="475"/>
    </location>
</feature>
<keyword evidence="5" id="KW-1185">Reference proteome</keyword>
<evidence type="ECO:0000256" key="2">
    <source>
        <dbReference type="SAM" id="Phobius"/>
    </source>
</evidence>
<dbReference type="Pfam" id="PF07664">
    <property type="entry name" value="FeoB_C"/>
    <property type="match status" value="1"/>
</dbReference>
<feature type="transmembrane region" description="Helical" evidence="2">
    <location>
        <begin position="320"/>
        <end position="342"/>
    </location>
</feature>
<dbReference type="PANTHER" id="PTHR43185">
    <property type="entry name" value="FERROUS IRON TRANSPORT PROTEIN B"/>
    <property type="match status" value="1"/>
</dbReference>
<dbReference type="RefSeq" id="WP_279243542.1">
    <property type="nucleotide sequence ID" value="NZ_SHNN01000001.1"/>
</dbReference>
<name>A0ABT3TB84_9GAMM</name>
<accession>A0ABT3TB84</accession>
<evidence type="ECO:0000256" key="1">
    <source>
        <dbReference type="ARBA" id="ARBA00031200"/>
    </source>
</evidence>
<evidence type="ECO:0000313" key="5">
    <source>
        <dbReference type="Proteomes" id="UP001143362"/>
    </source>
</evidence>
<keyword evidence="2" id="KW-0472">Membrane</keyword>
<evidence type="ECO:0000313" key="4">
    <source>
        <dbReference type="EMBL" id="MCX2979542.1"/>
    </source>
</evidence>
<dbReference type="Pfam" id="PF02421">
    <property type="entry name" value="FeoB_N"/>
    <property type="match status" value="1"/>
</dbReference>
<feature type="transmembrane region" description="Helical" evidence="2">
    <location>
        <begin position="588"/>
        <end position="610"/>
    </location>
</feature>
<dbReference type="PRINTS" id="PR00326">
    <property type="entry name" value="GTP1OBG"/>
</dbReference>
<feature type="domain" description="FeoB-type G" evidence="3">
    <location>
        <begin position="1"/>
        <end position="170"/>
    </location>
</feature>
<dbReference type="InterPro" id="IPR011640">
    <property type="entry name" value="Fe2_transport_prot_B_C"/>
</dbReference>
<dbReference type="EMBL" id="SHNN01000001">
    <property type="protein sequence ID" value="MCX2979542.1"/>
    <property type="molecule type" value="Genomic_DNA"/>
</dbReference>
<reference evidence="4" key="1">
    <citation type="submission" date="2019-02" db="EMBL/GenBank/DDBJ databases">
        <authorList>
            <person name="Li S.-H."/>
        </authorList>
    </citation>
    <scope>NUCLEOTIDE SEQUENCE</scope>
    <source>
        <strain evidence="4">IMCC14734</strain>
    </source>
</reference>
<keyword evidence="2" id="KW-1133">Transmembrane helix</keyword>
<proteinExistence type="predicted"/>
<keyword evidence="2" id="KW-0812">Transmembrane</keyword>
<dbReference type="Gene3D" id="3.40.50.300">
    <property type="entry name" value="P-loop containing nucleotide triphosphate hydrolases"/>
    <property type="match status" value="1"/>
</dbReference>
<feature type="transmembrane region" description="Helical" evidence="2">
    <location>
        <begin position="556"/>
        <end position="576"/>
    </location>
</feature>
<feature type="transmembrane region" description="Helical" evidence="2">
    <location>
        <begin position="392"/>
        <end position="415"/>
    </location>
</feature>